<comment type="caution">
    <text evidence="1">The sequence shown here is derived from an EMBL/GenBank/DDBJ whole genome shotgun (WGS) entry which is preliminary data.</text>
</comment>
<evidence type="ECO:0000313" key="2">
    <source>
        <dbReference type="Proteomes" id="UP001152622"/>
    </source>
</evidence>
<keyword evidence="2" id="KW-1185">Reference proteome</keyword>
<proteinExistence type="predicted"/>
<evidence type="ECO:0000313" key="1">
    <source>
        <dbReference type="EMBL" id="KAJ8346223.1"/>
    </source>
</evidence>
<name>A0A9Q1EWB3_SYNKA</name>
<sequence length="151" mass="16523">MSRPSAGEASVTRRPGGRCAIKHCGTCRNWGALPSAYQRFDELSEERRPSQDMDVGLRGSEAEQWEEEVGGAHWIPTGSQVYQQPGGMEQLLPAICCSQGGGGWAAPNELHFTLRRQPLEVRGRGSEGGGVQGRSCRWRTAEHFITPEMVA</sequence>
<dbReference type="EMBL" id="JAINUF010000012">
    <property type="protein sequence ID" value="KAJ8346223.1"/>
    <property type="molecule type" value="Genomic_DNA"/>
</dbReference>
<dbReference type="AlphaFoldDB" id="A0A9Q1EWB3"/>
<dbReference type="Proteomes" id="UP001152622">
    <property type="component" value="Chromosome 12"/>
</dbReference>
<reference evidence="1" key="1">
    <citation type="journal article" date="2023" name="Science">
        <title>Genome structures resolve the early diversification of teleost fishes.</title>
        <authorList>
            <person name="Parey E."/>
            <person name="Louis A."/>
            <person name="Montfort J."/>
            <person name="Bouchez O."/>
            <person name="Roques C."/>
            <person name="Iampietro C."/>
            <person name="Lluch J."/>
            <person name="Castinel A."/>
            <person name="Donnadieu C."/>
            <person name="Desvignes T."/>
            <person name="Floi Bucao C."/>
            <person name="Jouanno E."/>
            <person name="Wen M."/>
            <person name="Mejri S."/>
            <person name="Dirks R."/>
            <person name="Jansen H."/>
            <person name="Henkel C."/>
            <person name="Chen W.J."/>
            <person name="Zahm M."/>
            <person name="Cabau C."/>
            <person name="Klopp C."/>
            <person name="Thompson A.W."/>
            <person name="Robinson-Rechavi M."/>
            <person name="Braasch I."/>
            <person name="Lecointre G."/>
            <person name="Bobe J."/>
            <person name="Postlethwait J.H."/>
            <person name="Berthelot C."/>
            <person name="Roest Crollius H."/>
            <person name="Guiguen Y."/>
        </authorList>
    </citation>
    <scope>NUCLEOTIDE SEQUENCE</scope>
    <source>
        <strain evidence="1">WJC10195</strain>
    </source>
</reference>
<protein>
    <submittedName>
        <fullName evidence="1">Uncharacterized protein</fullName>
    </submittedName>
</protein>
<organism evidence="1 2">
    <name type="scientific">Synaphobranchus kaupii</name>
    <name type="common">Kaup's arrowtooth eel</name>
    <dbReference type="NCBI Taxonomy" id="118154"/>
    <lineage>
        <taxon>Eukaryota</taxon>
        <taxon>Metazoa</taxon>
        <taxon>Chordata</taxon>
        <taxon>Craniata</taxon>
        <taxon>Vertebrata</taxon>
        <taxon>Euteleostomi</taxon>
        <taxon>Actinopterygii</taxon>
        <taxon>Neopterygii</taxon>
        <taxon>Teleostei</taxon>
        <taxon>Anguilliformes</taxon>
        <taxon>Synaphobranchidae</taxon>
        <taxon>Synaphobranchus</taxon>
    </lineage>
</organism>
<gene>
    <name evidence="1" type="ORF">SKAU_G00304160</name>
</gene>
<accession>A0A9Q1EWB3</accession>